<dbReference type="PANTHER" id="PTHR14454">
    <property type="entry name" value="GRB2-ASSOCIATED AND REGULATOR OF MAPK PROTEIN FAMILY MEMBER"/>
    <property type="match status" value="1"/>
</dbReference>
<name>A0AAD9KYV5_RIDPI</name>
<keyword evidence="2" id="KW-1185">Reference proteome</keyword>
<evidence type="ECO:0008006" key="3">
    <source>
        <dbReference type="Google" id="ProtNLM"/>
    </source>
</evidence>
<dbReference type="Proteomes" id="UP001209878">
    <property type="component" value="Unassembled WGS sequence"/>
</dbReference>
<organism evidence="1 2">
    <name type="scientific">Ridgeia piscesae</name>
    <name type="common">Tubeworm</name>
    <dbReference type="NCBI Taxonomy" id="27915"/>
    <lineage>
        <taxon>Eukaryota</taxon>
        <taxon>Metazoa</taxon>
        <taxon>Spiralia</taxon>
        <taxon>Lophotrochozoa</taxon>
        <taxon>Annelida</taxon>
        <taxon>Polychaeta</taxon>
        <taxon>Sedentaria</taxon>
        <taxon>Canalipalpata</taxon>
        <taxon>Sabellida</taxon>
        <taxon>Siboglinidae</taxon>
        <taxon>Ridgeia</taxon>
    </lineage>
</organism>
<sequence>MPSRQVLQIHDSARQTRVDAVDSLGRNLSLPADLPVEVTPTDGPRAGDRLTLAEASVSVPVKVKVLESTSEKSSKCDLTGQTLLLRSVADDVFLRANAINGGWIDQTRVIIIPSIFGAEFGVAEGMRGATNDEWTDYRNMFSRTVRHLMLGEAQGYPEIFIAGESRRASEIPESIYENQRTSETPEPLYDNYRSDAPTNPDLIAAHRCRESQYINIPLVTSHPDATNPSRPETPFSEIDEDELGEMFADAIKEGQRLNAHLTDVCVEVHTPPPETEGFGSVKNLLQNFGHREEKTGIDNRGQDHGPPRAVVQPTVQKHSGGERTDAVDNHSAFVSVVTVDPPPLPASHERKIIYDDRSSASLKAAGQSAIRTVDDVPETTDSLTVADVSQCLRLLNMEAHVTTFENHQVDGGLLCGLTEKVLCDDFRLTPFNASKLLRFARGWRPKLS</sequence>
<protein>
    <recommendedName>
        <fullName evidence="3">SAM domain-containing protein</fullName>
    </recommendedName>
</protein>
<proteinExistence type="predicted"/>
<dbReference type="InterPro" id="IPR052281">
    <property type="entry name" value="GAREM"/>
</dbReference>
<accession>A0AAD9KYV5</accession>
<dbReference type="PANTHER" id="PTHR14454:SF11">
    <property type="entry name" value="SERRANO, ISOFORM F"/>
    <property type="match status" value="1"/>
</dbReference>
<dbReference type="EMBL" id="JAODUO010000465">
    <property type="protein sequence ID" value="KAK2179926.1"/>
    <property type="molecule type" value="Genomic_DNA"/>
</dbReference>
<evidence type="ECO:0000313" key="1">
    <source>
        <dbReference type="EMBL" id="KAK2179926.1"/>
    </source>
</evidence>
<gene>
    <name evidence="1" type="ORF">NP493_466g03015</name>
</gene>
<dbReference type="SUPFAM" id="SSF47769">
    <property type="entry name" value="SAM/Pointed domain"/>
    <property type="match status" value="1"/>
</dbReference>
<dbReference type="AlphaFoldDB" id="A0AAD9KYV5"/>
<dbReference type="InterPro" id="IPR013761">
    <property type="entry name" value="SAM/pointed_sf"/>
</dbReference>
<reference evidence="1" key="1">
    <citation type="journal article" date="2023" name="Mol. Biol. Evol.">
        <title>Third-Generation Sequencing Reveals the Adaptive Role of the Epigenome in Three Deep-Sea Polychaetes.</title>
        <authorList>
            <person name="Perez M."/>
            <person name="Aroh O."/>
            <person name="Sun Y."/>
            <person name="Lan Y."/>
            <person name="Juniper S.K."/>
            <person name="Young C.R."/>
            <person name="Angers B."/>
            <person name="Qian P.Y."/>
        </authorList>
    </citation>
    <scope>NUCLEOTIDE SEQUENCE</scope>
    <source>
        <strain evidence="1">R07B-5</strain>
    </source>
</reference>
<dbReference type="Gene3D" id="1.10.150.50">
    <property type="entry name" value="Transcription Factor, Ets-1"/>
    <property type="match status" value="1"/>
</dbReference>
<evidence type="ECO:0000313" key="2">
    <source>
        <dbReference type="Proteomes" id="UP001209878"/>
    </source>
</evidence>
<comment type="caution">
    <text evidence="1">The sequence shown here is derived from an EMBL/GenBank/DDBJ whole genome shotgun (WGS) entry which is preliminary data.</text>
</comment>